<evidence type="ECO:0000256" key="7">
    <source>
        <dbReference type="ARBA" id="ARBA00023256"/>
    </source>
</evidence>
<evidence type="ECO:0000256" key="5">
    <source>
        <dbReference type="ARBA" id="ARBA00020607"/>
    </source>
</evidence>
<name>A0A1B0GF75_GLOMM</name>
<dbReference type="GO" id="GO:0034038">
    <property type="term" value="F:deoxyhypusine synthase activity"/>
    <property type="evidence" value="ECO:0007669"/>
    <property type="project" value="UniProtKB-EC"/>
</dbReference>
<dbReference type="EnsemblMetazoa" id="GMOY011946-RA">
    <property type="protein sequence ID" value="GMOY011946-PA"/>
    <property type="gene ID" value="GMOY011946"/>
</dbReference>
<evidence type="ECO:0000256" key="3">
    <source>
        <dbReference type="ARBA" id="ARBA00009892"/>
    </source>
</evidence>
<dbReference type="InterPro" id="IPR029035">
    <property type="entry name" value="DHS-like_NAD/FAD-binding_dom"/>
</dbReference>
<evidence type="ECO:0000256" key="6">
    <source>
        <dbReference type="ARBA" id="ARBA00023027"/>
    </source>
</evidence>
<comment type="function">
    <text evidence="8">Catalyzes the NAD-dependent oxidative cleavage of spermidine and the subsequent transfer of the butylamine moiety of spermidine to the epsilon-amino group of a critical lysine residue of the eIF-5A precursor protein to form the intermediate deoxyhypusine residue. This is the first step of the post-translational modification of that lysine into an unusual amino acid residue named hypusine. Hypusination is unique to mature eIF-5A factor and is essential for its function.</text>
</comment>
<sequence length="323" mass="36435">MSQEPKIAKDAVFKRSEQIPSDTPEVKGYDFNNGIDYTKLFDSYKYTGFQATNLGKAINEINRMLDCRSYPLKEEERDHNETDEFIKRKHKCTLFLGFTSNLISSGLREIIRFLVEHQMVDCLVTTAGGVEEDIIKCLAPTLLDEMLEEQKVKGIIWSPSLIIQRLGERINDKSSIYYWAAKNRIPVFCPALTDGSLGDMMYFHSFKHPGLVIDILSDLRRLNTMAIKAIKSGMLILGGGVIKHHICNANLMRNGADYSVFINTASEFDGSDSGARPDEAISWGKIRKDAVPIKVYAEASLVLPIIVAETFAKRLLVRKCEEK</sequence>
<dbReference type="EC" id="2.5.1.46" evidence="4"/>
<comment type="pathway">
    <text evidence="2">Protein modification; eIF5A hypusination.</text>
</comment>
<dbReference type="PANTHER" id="PTHR11703:SF0">
    <property type="entry name" value="DEOXYHYPUSINE SYNTHASE"/>
    <property type="match status" value="1"/>
</dbReference>
<dbReference type="Pfam" id="PF01916">
    <property type="entry name" value="DS"/>
    <property type="match status" value="2"/>
</dbReference>
<dbReference type="AlphaFoldDB" id="A0A1B0GF75"/>
<dbReference type="InterPro" id="IPR002773">
    <property type="entry name" value="Deoxyhypusine_synthase"/>
</dbReference>
<dbReference type="SUPFAM" id="SSF52467">
    <property type="entry name" value="DHS-like NAD/FAD-binding domain"/>
    <property type="match status" value="1"/>
</dbReference>
<proteinExistence type="inferred from homology"/>
<evidence type="ECO:0000256" key="8">
    <source>
        <dbReference type="ARBA" id="ARBA00056884"/>
    </source>
</evidence>
<protein>
    <recommendedName>
        <fullName evidence="5">Deoxyhypusine synthase</fullName>
        <ecNumber evidence="4">2.5.1.46</ecNumber>
    </recommendedName>
</protein>
<dbReference type="Gene3D" id="3.40.910.10">
    <property type="entry name" value="Deoxyhypusine synthase"/>
    <property type="match status" value="2"/>
</dbReference>
<accession>A0A1B0GF75</accession>
<evidence type="ECO:0000313" key="10">
    <source>
        <dbReference type="Proteomes" id="UP000092444"/>
    </source>
</evidence>
<reference evidence="9" key="1">
    <citation type="submission" date="2020-05" db="UniProtKB">
        <authorList>
            <consortium name="EnsemblMetazoa"/>
        </authorList>
    </citation>
    <scope>IDENTIFICATION</scope>
    <source>
        <strain evidence="9">Yale</strain>
    </source>
</reference>
<organism evidence="9 10">
    <name type="scientific">Glossina morsitans morsitans</name>
    <name type="common">Savannah tsetse fly</name>
    <dbReference type="NCBI Taxonomy" id="37546"/>
    <lineage>
        <taxon>Eukaryota</taxon>
        <taxon>Metazoa</taxon>
        <taxon>Ecdysozoa</taxon>
        <taxon>Arthropoda</taxon>
        <taxon>Hexapoda</taxon>
        <taxon>Insecta</taxon>
        <taxon>Pterygota</taxon>
        <taxon>Neoptera</taxon>
        <taxon>Endopterygota</taxon>
        <taxon>Diptera</taxon>
        <taxon>Brachycera</taxon>
        <taxon>Muscomorpha</taxon>
        <taxon>Hippoboscoidea</taxon>
        <taxon>Glossinidae</taxon>
        <taxon>Glossina</taxon>
    </lineage>
</organism>
<keyword evidence="10" id="KW-1185">Reference proteome</keyword>
<comment type="similarity">
    <text evidence="3">Belongs to the deoxyhypusine synthase family.</text>
</comment>
<dbReference type="EMBL" id="CCAG010012769">
    <property type="status" value="NOT_ANNOTATED_CDS"/>
    <property type="molecule type" value="Genomic_DNA"/>
</dbReference>
<dbReference type="PANTHER" id="PTHR11703">
    <property type="entry name" value="DEOXYHYPUSINE SYNTHASE"/>
    <property type="match status" value="1"/>
</dbReference>
<keyword evidence="6" id="KW-0520">NAD</keyword>
<comment type="catalytic activity">
    <reaction evidence="1">
        <text>[eIF5A protein]-L-lysine + spermidine = [eIF5A protein]-deoxyhypusine + propane-1,3-diamine</text>
        <dbReference type="Rhea" id="RHEA:33299"/>
        <dbReference type="Rhea" id="RHEA-COMP:10143"/>
        <dbReference type="Rhea" id="RHEA-COMP:10144"/>
        <dbReference type="ChEBI" id="CHEBI:29969"/>
        <dbReference type="ChEBI" id="CHEBI:57484"/>
        <dbReference type="ChEBI" id="CHEBI:57834"/>
        <dbReference type="ChEBI" id="CHEBI:82657"/>
        <dbReference type="EC" id="2.5.1.46"/>
    </reaction>
</comment>
<evidence type="ECO:0000313" key="9">
    <source>
        <dbReference type="EnsemblMetazoa" id="GMOY011946-PA"/>
    </source>
</evidence>
<evidence type="ECO:0000256" key="1">
    <source>
        <dbReference type="ARBA" id="ARBA00000952"/>
    </source>
</evidence>
<dbReference type="PhylomeDB" id="A0A1B0GF75"/>
<dbReference type="InterPro" id="IPR036982">
    <property type="entry name" value="Deoxyhypusine_synthase_sf"/>
</dbReference>
<dbReference type="FunFam" id="3.40.910.10:FF:000010">
    <property type="entry name" value="Deoxyhypusine synthase"/>
    <property type="match status" value="1"/>
</dbReference>
<evidence type="ECO:0000256" key="2">
    <source>
        <dbReference type="ARBA" id="ARBA00005041"/>
    </source>
</evidence>
<dbReference type="Proteomes" id="UP000092444">
    <property type="component" value="Unassembled WGS sequence"/>
</dbReference>
<dbReference type="STRING" id="37546.A0A1B0GF75"/>
<evidence type="ECO:0000256" key="4">
    <source>
        <dbReference type="ARBA" id="ARBA00012683"/>
    </source>
</evidence>
<dbReference type="VEuPathDB" id="VectorBase:GMOY011946"/>
<dbReference type="GO" id="GO:0005737">
    <property type="term" value="C:cytoplasm"/>
    <property type="evidence" value="ECO:0007669"/>
    <property type="project" value="TreeGrafter"/>
</dbReference>
<keyword evidence="7" id="KW-0386">Hypusine biosynthesis</keyword>